<proteinExistence type="predicted"/>
<sequence>RCAATNLEPPNLGTGVTERLVHLICGGVVAVHVLETGANFRQGVCESLHAGAAFGFAAARLKIGEGYLGFVEGDVRWGEVVFVVIFVFVFMRHGGQHNGLGPSRTPINPYPGGERVMVGSFAS</sequence>
<accession>A0A3B0SHT3</accession>
<evidence type="ECO:0000313" key="1">
    <source>
        <dbReference type="EMBL" id="VAW05781.1"/>
    </source>
</evidence>
<gene>
    <name evidence="1" type="ORF">MNBD_ACTINO02-1579</name>
</gene>
<feature type="non-terminal residue" evidence="1">
    <location>
        <position position="1"/>
    </location>
</feature>
<reference evidence="1" key="1">
    <citation type="submission" date="2018-06" db="EMBL/GenBank/DDBJ databases">
        <authorList>
            <person name="Zhirakovskaya E."/>
        </authorList>
    </citation>
    <scope>NUCLEOTIDE SEQUENCE</scope>
</reference>
<name>A0A3B0SHT3_9ZZZZ</name>
<dbReference type="EMBL" id="UOEK01000325">
    <property type="protein sequence ID" value="VAW05781.1"/>
    <property type="molecule type" value="Genomic_DNA"/>
</dbReference>
<organism evidence="1">
    <name type="scientific">hydrothermal vent metagenome</name>
    <dbReference type="NCBI Taxonomy" id="652676"/>
    <lineage>
        <taxon>unclassified sequences</taxon>
        <taxon>metagenomes</taxon>
        <taxon>ecological metagenomes</taxon>
    </lineage>
</organism>
<dbReference type="AlphaFoldDB" id="A0A3B0SHT3"/>
<protein>
    <submittedName>
        <fullName evidence="1">Uncharacterized protein</fullName>
    </submittedName>
</protein>